<dbReference type="HOGENOM" id="CLU_1547601_0_0_1"/>
<reference evidence="2 3" key="1">
    <citation type="journal article" date="2012" name="Science">
        <title>The Paleozoic origin of enzymatic lignin decomposition reconstructed from 31 fungal genomes.</title>
        <authorList>
            <person name="Floudas D."/>
            <person name="Binder M."/>
            <person name="Riley R."/>
            <person name="Barry K."/>
            <person name="Blanchette R.A."/>
            <person name="Henrissat B."/>
            <person name="Martinez A.T."/>
            <person name="Otillar R."/>
            <person name="Spatafora J.W."/>
            <person name="Yadav J.S."/>
            <person name="Aerts A."/>
            <person name="Benoit I."/>
            <person name="Boyd A."/>
            <person name="Carlson A."/>
            <person name="Copeland A."/>
            <person name="Coutinho P.M."/>
            <person name="de Vries R.P."/>
            <person name="Ferreira P."/>
            <person name="Findley K."/>
            <person name="Foster B."/>
            <person name="Gaskell J."/>
            <person name="Glotzer D."/>
            <person name="Gorecki P."/>
            <person name="Heitman J."/>
            <person name="Hesse C."/>
            <person name="Hori C."/>
            <person name="Igarashi K."/>
            <person name="Jurgens J.A."/>
            <person name="Kallen N."/>
            <person name="Kersten P."/>
            <person name="Kohler A."/>
            <person name="Kuees U."/>
            <person name="Kumar T.K.A."/>
            <person name="Kuo A."/>
            <person name="LaButti K."/>
            <person name="Larrondo L.F."/>
            <person name="Lindquist E."/>
            <person name="Ling A."/>
            <person name="Lombard V."/>
            <person name="Lucas S."/>
            <person name="Lundell T."/>
            <person name="Martin R."/>
            <person name="McLaughlin D.J."/>
            <person name="Morgenstern I."/>
            <person name="Morin E."/>
            <person name="Murat C."/>
            <person name="Nagy L.G."/>
            <person name="Nolan M."/>
            <person name="Ohm R.A."/>
            <person name="Patyshakuliyeva A."/>
            <person name="Rokas A."/>
            <person name="Ruiz-Duenas F.J."/>
            <person name="Sabat G."/>
            <person name="Salamov A."/>
            <person name="Samejima M."/>
            <person name="Schmutz J."/>
            <person name="Slot J.C."/>
            <person name="St John F."/>
            <person name="Stenlid J."/>
            <person name="Sun H."/>
            <person name="Sun S."/>
            <person name="Syed K."/>
            <person name="Tsang A."/>
            <person name="Wiebenga A."/>
            <person name="Young D."/>
            <person name="Pisabarro A."/>
            <person name="Eastwood D.C."/>
            <person name="Martin F."/>
            <person name="Cullen D."/>
            <person name="Grigoriev I.V."/>
            <person name="Hibbett D.S."/>
        </authorList>
    </citation>
    <scope>NUCLEOTIDE SEQUENCE</scope>
    <source>
        <strain evidence="3">FP-58527</strain>
    </source>
</reference>
<organism evidence="2 3">
    <name type="scientific">Fomitopsis schrenkii</name>
    <name type="common">Brown rot fungus</name>
    <dbReference type="NCBI Taxonomy" id="2126942"/>
    <lineage>
        <taxon>Eukaryota</taxon>
        <taxon>Fungi</taxon>
        <taxon>Dikarya</taxon>
        <taxon>Basidiomycota</taxon>
        <taxon>Agaricomycotina</taxon>
        <taxon>Agaricomycetes</taxon>
        <taxon>Polyporales</taxon>
        <taxon>Fomitopsis</taxon>
    </lineage>
</organism>
<proteinExistence type="predicted"/>
<feature type="region of interest" description="Disordered" evidence="1">
    <location>
        <begin position="29"/>
        <end position="89"/>
    </location>
</feature>
<dbReference type="AlphaFoldDB" id="S8EIT7"/>
<feature type="region of interest" description="Disordered" evidence="1">
    <location>
        <begin position="122"/>
        <end position="173"/>
    </location>
</feature>
<sequence length="173" mass="18796">MEVYVPRTIAGMPESDLDMHIMHLEGEFAPPSPCAVAEEPKDPVRPGPTADLDAEATENDAKSKEQPVETIVEPSVVLDGPPLLEPEPYRQYSPEEFDAMLNSLTGNRDHSQLMQEAETLHTPAAEHASLQSDPLSAELPQSLPSFDIDDAFGNPDIPTDNYGYAPVDVDDAS</sequence>
<evidence type="ECO:0000313" key="2">
    <source>
        <dbReference type="EMBL" id="EPT05122.1"/>
    </source>
</evidence>
<protein>
    <submittedName>
        <fullName evidence="2">Uncharacterized protein</fullName>
    </submittedName>
</protein>
<name>S8EIT7_FOMSC</name>
<keyword evidence="3" id="KW-1185">Reference proteome</keyword>
<dbReference type="InParanoid" id="S8EIT7"/>
<evidence type="ECO:0000256" key="1">
    <source>
        <dbReference type="SAM" id="MobiDB-lite"/>
    </source>
</evidence>
<accession>S8EIT7</accession>
<gene>
    <name evidence="2" type="ORF">FOMPIDRAFT_111403</name>
</gene>
<dbReference type="Proteomes" id="UP000015241">
    <property type="component" value="Unassembled WGS sequence"/>
</dbReference>
<evidence type="ECO:0000313" key="3">
    <source>
        <dbReference type="Proteomes" id="UP000015241"/>
    </source>
</evidence>
<dbReference type="EMBL" id="KE504124">
    <property type="protein sequence ID" value="EPT05122.1"/>
    <property type="molecule type" value="Genomic_DNA"/>
</dbReference>